<dbReference type="PIRSF" id="PIRSF001359">
    <property type="entry name" value="F_bP_aldolase_II"/>
    <property type="match status" value="1"/>
</dbReference>
<proteinExistence type="predicted"/>
<evidence type="ECO:0000313" key="3">
    <source>
        <dbReference type="EMBL" id="QCP36489.1"/>
    </source>
</evidence>
<dbReference type="Proteomes" id="UP000298653">
    <property type="component" value="Chromosome"/>
</dbReference>
<keyword evidence="2" id="KW-0862">Zinc</keyword>
<feature type="binding site" evidence="2">
    <location>
        <position position="81"/>
    </location>
    <ligand>
        <name>Zn(2+)</name>
        <dbReference type="ChEBI" id="CHEBI:29105"/>
        <label>1</label>
        <note>catalytic</note>
    </ligand>
</feature>
<dbReference type="EMBL" id="CP040058">
    <property type="protein sequence ID" value="QCP36489.1"/>
    <property type="molecule type" value="Genomic_DNA"/>
</dbReference>
<dbReference type="EC" id="4.1.2.13" evidence="3"/>
<dbReference type="PANTHER" id="PTHR30304">
    <property type="entry name" value="D-TAGATOSE-1,6-BISPHOSPHATE ALDOLASE"/>
    <property type="match status" value="1"/>
</dbReference>
<name>A0A4P8IMU6_9FIRM</name>
<feature type="active site" description="Proton donor" evidence="1">
    <location>
        <position position="80"/>
    </location>
</feature>
<evidence type="ECO:0000313" key="4">
    <source>
        <dbReference type="Proteomes" id="UP000298653"/>
    </source>
</evidence>
<dbReference type="GO" id="GO:0005975">
    <property type="term" value="P:carbohydrate metabolic process"/>
    <property type="evidence" value="ECO:0007669"/>
    <property type="project" value="InterPro"/>
</dbReference>
<dbReference type="RefSeq" id="WP_137329707.1">
    <property type="nucleotide sequence ID" value="NZ_CP040058.1"/>
</dbReference>
<dbReference type="AlphaFoldDB" id="A0A4P8IMU6"/>
<keyword evidence="2" id="KW-0479">Metal-binding</keyword>
<keyword evidence="3" id="KW-0456">Lyase</keyword>
<sequence length="292" mass="32337">MLLNMKDLLAVANEKNFAVPAFNIGTGQILNAVVECCEEKQAPVILAIHPNELEFQGDSFIEMCKDKANKTRVPMCIHLDHGETMEQVQRAIRCGFTSVMIDASSKSFEDNISITKEVIKVAHPLGVSVEAELGTIGDIKEDSGNREIGAKEIVFTQPEDAKKFVEETECDTLAIAIGTAHGIYPKDFVPHLEQELLTEIKNIVSIPLVLHGGSANPDLEIAEAVKRGVNKINISSDIKDAFYQQTRKTLADDAVIREPFDLYVDSIAAMKKVVNQKIDLFDDADKMKYYKL</sequence>
<dbReference type="OrthoDB" id="9803995at2"/>
<dbReference type="InterPro" id="IPR050246">
    <property type="entry name" value="Class_II_FBP_aldolase"/>
</dbReference>
<reference evidence="3 4" key="1">
    <citation type="submission" date="2019-05" db="EMBL/GenBank/DDBJ databases">
        <title>Complete genome sequencing of Anaerostipes rhamnosivorans.</title>
        <authorList>
            <person name="Bui T.P.N."/>
            <person name="de Vos W.M."/>
        </authorList>
    </citation>
    <scope>NUCLEOTIDE SEQUENCE [LARGE SCALE GENOMIC DNA]</scope>
    <source>
        <strain evidence="3 4">1y2</strain>
    </source>
</reference>
<dbReference type="Gene3D" id="3.20.20.70">
    <property type="entry name" value="Aldolase class I"/>
    <property type="match status" value="1"/>
</dbReference>
<evidence type="ECO:0000256" key="1">
    <source>
        <dbReference type="PIRSR" id="PIRSR001359-1"/>
    </source>
</evidence>
<dbReference type="NCBIfam" id="TIGR00167">
    <property type="entry name" value="cbbA"/>
    <property type="match status" value="1"/>
</dbReference>
<dbReference type="InterPro" id="IPR000771">
    <property type="entry name" value="FBA_II"/>
</dbReference>
<feature type="binding site" evidence="2">
    <location>
        <position position="102"/>
    </location>
    <ligand>
        <name>Zn(2+)</name>
        <dbReference type="ChEBI" id="CHEBI:29105"/>
        <label>2</label>
    </ligand>
</feature>
<feature type="binding site" evidence="2">
    <location>
        <position position="132"/>
    </location>
    <ligand>
        <name>Zn(2+)</name>
        <dbReference type="ChEBI" id="CHEBI:29105"/>
        <label>2</label>
    </ligand>
</feature>
<gene>
    <name evidence="3" type="ORF">AR1Y2_3035</name>
</gene>
<evidence type="ECO:0000256" key="2">
    <source>
        <dbReference type="PIRSR" id="PIRSR001359-3"/>
    </source>
</evidence>
<comment type="cofactor">
    <cofactor evidence="2">
        <name>Zn(2+)</name>
        <dbReference type="ChEBI" id="CHEBI:29105"/>
    </cofactor>
    <text evidence="2">Binds 2 Zn(2+) ions per subunit. One is catalytic and the other provides a structural contribution.</text>
</comment>
<dbReference type="CDD" id="cd00947">
    <property type="entry name" value="TBP_aldolase_IIB"/>
    <property type="match status" value="1"/>
</dbReference>
<dbReference type="GO" id="GO:0008270">
    <property type="term" value="F:zinc ion binding"/>
    <property type="evidence" value="ECO:0007669"/>
    <property type="project" value="InterPro"/>
</dbReference>
<keyword evidence="4" id="KW-1185">Reference proteome</keyword>
<feature type="binding site" evidence="2">
    <location>
        <position position="211"/>
    </location>
    <ligand>
        <name>Zn(2+)</name>
        <dbReference type="ChEBI" id="CHEBI:29105"/>
        <label>1</label>
        <note>catalytic</note>
    </ligand>
</feature>
<dbReference type="SUPFAM" id="SSF51569">
    <property type="entry name" value="Aldolase"/>
    <property type="match status" value="1"/>
</dbReference>
<protein>
    <submittedName>
        <fullName evidence="3">Fructose-bisphosphate aldolase class II</fullName>
        <ecNumber evidence="3">4.1.2.13</ecNumber>
    </submittedName>
</protein>
<dbReference type="InterPro" id="IPR013785">
    <property type="entry name" value="Aldolase_TIM"/>
</dbReference>
<dbReference type="PANTHER" id="PTHR30304:SF0">
    <property type="entry name" value="D-TAGATOSE-1,6-BISPHOSPHATE ALDOLASE SUBUNIT GATY-RELATED"/>
    <property type="match status" value="1"/>
</dbReference>
<dbReference type="NCBIfam" id="NF006042">
    <property type="entry name" value="PRK08185.1"/>
    <property type="match status" value="1"/>
</dbReference>
<accession>A0A4P8IMU6</accession>
<dbReference type="GO" id="GO:0004332">
    <property type="term" value="F:fructose-bisphosphate aldolase activity"/>
    <property type="evidence" value="ECO:0007669"/>
    <property type="project" value="UniProtKB-EC"/>
</dbReference>
<dbReference type="Pfam" id="PF01116">
    <property type="entry name" value="F_bP_aldolase"/>
    <property type="match status" value="1"/>
</dbReference>
<feature type="binding site" evidence="2">
    <location>
        <position position="181"/>
    </location>
    <ligand>
        <name>Zn(2+)</name>
        <dbReference type="ChEBI" id="CHEBI:29105"/>
        <label>1</label>
        <note>catalytic</note>
    </ligand>
</feature>
<dbReference type="KEGG" id="arf:AR1Y2_3035"/>
<organism evidence="3 4">
    <name type="scientific">Anaerostipes rhamnosivorans</name>
    <dbReference type="NCBI Taxonomy" id="1229621"/>
    <lineage>
        <taxon>Bacteria</taxon>
        <taxon>Bacillati</taxon>
        <taxon>Bacillota</taxon>
        <taxon>Clostridia</taxon>
        <taxon>Lachnospirales</taxon>
        <taxon>Lachnospiraceae</taxon>
        <taxon>Anaerostipes</taxon>
    </lineage>
</organism>